<evidence type="ECO:0000313" key="4">
    <source>
        <dbReference type="Proteomes" id="UP001367508"/>
    </source>
</evidence>
<feature type="compositionally biased region" description="Basic and acidic residues" evidence="1">
    <location>
        <begin position="178"/>
        <end position="191"/>
    </location>
</feature>
<accession>A0AAN9JET2</accession>
<organism evidence="2 4">
    <name type="scientific">Canavalia gladiata</name>
    <name type="common">Sword bean</name>
    <name type="synonym">Dolichos gladiatus</name>
    <dbReference type="NCBI Taxonomy" id="3824"/>
    <lineage>
        <taxon>Eukaryota</taxon>
        <taxon>Viridiplantae</taxon>
        <taxon>Streptophyta</taxon>
        <taxon>Embryophyta</taxon>
        <taxon>Tracheophyta</taxon>
        <taxon>Spermatophyta</taxon>
        <taxon>Magnoliopsida</taxon>
        <taxon>eudicotyledons</taxon>
        <taxon>Gunneridae</taxon>
        <taxon>Pentapetalae</taxon>
        <taxon>rosids</taxon>
        <taxon>fabids</taxon>
        <taxon>Fabales</taxon>
        <taxon>Fabaceae</taxon>
        <taxon>Papilionoideae</taxon>
        <taxon>50 kb inversion clade</taxon>
        <taxon>NPAAA clade</taxon>
        <taxon>indigoferoid/millettioid clade</taxon>
        <taxon>Phaseoleae</taxon>
        <taxon>Canavalia</taxon>
    </lineage>
</organism>
<dbReference type="EMBL" id="JAYMYQ010000028">
    <property type="protein sequence ID" value="KAK7298436.1"/>
    <property type="molecule type" value="Genomic_DNA"/>
</dbReference>
<dbReference type="AlphaFoldDB" id="A0AAN9JET2"/>
<proteinExistence type="predicted"/>
<protein>
    <submittedName>
        <fullName evidence="2">Uncharacterized protein</fullName>
    </submittedName>
</protein>
<feature type="region of interest" description="Disordered" evidence="1">
    <location>
        <begin position="178"/>
        <end position="199"/>
    </location>
</feature>
<comment type="caution">
    <text evidence="2">The sequence shown here is derived from an EMBL/GenBank/DDBJ whole genome shotgun (WGS) entry which is preliminary data.</text>
</comment>
<name>A0AAN9JET2_CANGL</name>
<dbReference type="EMBL" id="JAYMYQ010000056">
    <property type="protein sequence ID" value="KAK7296954.1"/>
    <property type="molecule type" value="Genomic_DNA"/>
</dbReference>
<dbReference type="Proteomes" id="UP001367508">
    <property type="component" value="Unassembled WGS sequence"/>
</dbReference>
<reference evidence="2 4" key="1">
    <citation type="submission" date="2024-01" db="EMBL/GenBank/DDBJ databases">
        <title>The genomes of 5 underutilized Papilionoideae crops provide insights into root nodulation and disease resistanc.</title>
        <authorList>
            <person name="Jiang F."/>
        </authorList>
    </citation>
    <scope>NUCLEOTIDE SEQUENCE [LARGE SCALE GENOMIC DNA]</scope>
    <source>
        <strain evidence="2">LVBAO_FW01</strain>
        <tissue evidence="2">Leaves</tissue>
    </source>
</reference>
<gene>
    <name evidence="3" type="ORF">VNO77_46896</name>
    <name evidence="2" type="ORF">VNO77_49275</name>
</gene>
<sequence length="199" mass="22606">MVLNEVGEAYLPSSAMFAREGVIVGAQPVAGGLILPYNPWLTSIRSTSLSALWLPSVPFSMQTFDLTVFPLKFPWFFKARRIRSPQDQERRYFISSKPLESPRVIVYLLVEARTKAIANSPPQSGPIILFNVMLGLAKATEKRSRYYWKESPQKELATLLSFTTYLFEQPLDIKPAHRAGDKGMDRLEGPRRTGTHLRY</sequence>
<keyword evidence="4" id="KW-1185">Reference proteome</keyword>
<evidence type="ECO:0000313" key="3">
    <source>
        <dbReference type="EMBL" id="KAK7298436.1"/>
    </source>
</evidence>
<evidence type="ECO:0000313" key="2">
    <source>
        <dbReference type="EMBL" id="KAK7296954.1"/>
    </source>
</evidence>
<evidence type="ECO:0000256" key="1">
    <source>
        <dbReference type="SAM" id="MobiDB-lite"/>
    </source>
</evidence>